<dbReference type="Proteomes" id="UP000193077">
    <property type="component" value="Unassembled WGS sequence"/>
</dbReference>
<gene>
    <name evidence="21" type="primary">ptk</name>
    <name evidence="21" type="ORF">TRL7639_04524</name>
</gene>
<evidence type="ECO:0000259" key="20">
    <source>
        <dbReference type="Pfam" id="PF13807"/>
    </source>
</evidence>
<dbReference type="RefSeq" id="WP_085798165.1">
    <property type="nucleotide sequence ID" value="NZ_FWFO01000010.1"/>
</dbReference>
<comment type="similarity">
    <text evidence="2">Belongs to the CpsD/CapB family.</text>
</comment>
<dbReference type="InterPro" id="IPR003856">
    <property type="entry name" value="LPS_length_determ_N"/>
</dbReference>
<dbReference type="SUPFAM" id="SSF52540">
    <property type="entry name" value="P-loop containing nucleoside triphosphate hydrolases"/>
    <property type="match status" value="1"/>
</dbReference>
<feature type="domain" description="AAA" evidence="19">
    <location>
        <begin position="523"/>
        <end position="639"/>
    </location>
</feature>
<evidence type="ECO:0000256" key="1">
    <source>
        <dbReference type="ARBA" id="ARBA00004429"/>
    </source>
</evidence>
<evidence type="ECO:0000256" key="16">
    <source>
        <dbReference type="SAM" id="Coils"/>
    </source>
</evidence>
<feature type="coiled-coil region" evidence="16">
    <location>
        <begin position="330"/>
        <end position="378"/>
    </location>
</feature>
<evidence type="ECO:0000256" key="9">
    <source>
        <dbReference type="ARBA" id="ARBA00022741"/>
    </source>
</evidence>
<organism evidence="21 22">
    <name type="scientific">Falsiruegeria litorea R37</name>
    <dbReference type="NCBI Taxonomy" id="1200284"/>
    <lineage>
        <taxon>Bacteria</taxon>
        <taxon>Pseudomonadati</taxon>
        <taxon>Pseudomonadota</taxon>
        <taxon>Alphaproteobacteria</taxon>
        <taxon>Rhodobacterales</taxon>
        <taxon>Roseobacteraceae</taxon>
        <taxon>Falsiruegeria</taxon>
    </lineage>
</organism>
<evidence type="ECO:0000256" key="8">
    <source>
        <dbReference type="ARBA" id="ARBA00022692"/>
    </source>
</evidence>
<dbReference type="AlphaFoldDB" id="A0A1Y5U1D9"/>
<keyword evidence="6" id="KW-0997">Cell inner membrane</keyword>
<feature type="domain" description="Polysaccharide chain length determinant N-terminal" evidence="18">
    <location>
        <begin position="26"/>
        <end position="117"/>
    </location>
</feature>
<keyword evidence="10 21" id="KW-0418">Kinase</keyword>
<dbReference type="GO" id="GO:0004715">
    <property type="term" value="F:non-membrane spanning protein tyrosine kinase activity"/>
    <property type="evidence" value="ECO:0007669"/>
    <property type="project" value="UniProtKB-EC"/>
</dbReference>
<evidence type="ECO:0000256" key="5">
    <source>
        <dbReference type="ARBA" id="ARBA00022475"/>
    </source>
</evidence>
<keyword evidence="11" id="KW-0067">ATP-binding</keyword>
<comment type="similarity">
    <text evidence="3">Belongs to the etk/wzc family.</text>
</comment>
<keyword evidence="13 17" id="KW-0472">Membrane</keyword>
<feature type="domain" description="Tyrosine-protein kinase G-rich" evidence="20">
    <location>
        <begin position="374"/>
        <end position="449"/>
    </location>
</feature>
<evidence type="ECO:0000256" key="12">
    <source>
        <dbReference type="ARBA" id="ARBA00022989"/>
    </source>
</evidence>
<dbReference type="InterPro" id="IPR005702">
    <property type="entry name" value="Wzc-like_C"/>
</dbReference>
<reference evidence="21 22" key="1">
    <citation type="submission" date="2017-03" db="EMBL/GenBank/DDBJ databases">
        <authorList>
            <person name="Afonso C.L."/>
            <person name="Miller P.J."/>
            <person name="Scott M.A."/>
            <person name="Spackman E."/>
            <person name="Goraichik I."/>
            <person name="Dimitrov K.M."/>
            <person name="Suarez D.L."/>
            <person name="Swayne D.E."/>
        </authorList>
    </citation>
    <scope>NUCLEOTIDE SEQUENCE [LARGE SCALE GENOMIC DNA]</scope>
    <source>
        <strain evidence="21 22">CECT 7639</strain>
    </source>
</reference>
<evidence type="ECO:0000259" key="18">
    <source>
        <dbReference type="Pfam" id="PF02706"/>
    </source>
</evidence>
<dbReference type="PANTHER" id="PTHR32309">
    <property type="entry name" value="TYROSINE-PROTEIN KINASE"/>
    <property type="match status" value="1"/>
</dbReference>
<sequence length="715" mass="79461">MNQFPTSQNVLPTSGQTGAPQHDDIFDIFNLFGVLWRSKWLILFFVVLFGAAGWFYANKVATSLYTSTTRLAFQVRSQQVVDVESVLSGVSTEQPAINTELGVIRSRRVIGLLVDELELTEDVEFNGLGKAPLFSKFGIRNMITEWFTGEEVTPTRPDEETLRLRTTLNVQRKIQVRPIRNTYLFEILVTTQNRRKSALLADTLANLYINDQVTVKFEATRHAVNWLTEQIADLEQQIDAIEDQIETLRTTTDLVSPEAAEVLNLRAKGIQNRLTSERAALDAKKEHLEALVALSQKGDPAAITEGLDDPITARLSQRDLSDPSTAQAIVNRLQTLTEKARNDVQRIESQVEALEESSNRLSQQVANQTESLNALNRLQRDREATNVLHETFLVRLKETSIQIGLQQPDSRVLSEAAPGTPVAPRRLRIQVGMAFLGFAIGAAIALLREIRHTGFRNAKSLERKTGISVIGQVPKIPISRRDGLLQYFTERPTSAAAEAIRNLRTSLLLSNIDNPPKVIMSTSSVPGEGKTTQAICLAQNLRGLGKSVLLVEGDIRRRTLAKYFNTAPKGSLLRVLNSEITLQDAVEKDPETGINVLMSERSNANAADIFSSQRFQQFLENARQTFDFVIIDTPPVLIVPDARIIGRQVDTTIYSVKWDATGEEQVREGLNQLLSVDCNISGLVLSQIDAAGMKSYGYGNQYGAYSSYGKSYYDA</sequence>
<dbReference type="PANTHER" id="PTHR32309:SF13">
    <property type="entry name" value="FERRIC ENTEROBACTIN TRANSPORT PROTEIN FEPE"/>
    <property type="match status" value="1"/>
</dbReference>
<dbReference type="NCBIfam" id="TIGR01007">
    <property type="entry name" value="eps_fam"/>
    <property type="match status" value="1"/>
</dbReference>
<dbReference type="Pfam" id="PF13614">
    <property type="entry name" value="AAA_31"/>
    <property type="match status" value="1"/>
</dbReference>
<evidence type="ECO:0000256" key="11">
    <source>
        <dbReference type="ARBA" id="ARBA00022840"/>
    </source>
</evidence>
<dbReference type="Pfam" id="PF13807">
    <property type="entry name" value="GNVR"/>
    <property type="match status" value="1"/>
</dbReference>
<dbReference type="EC" id="2.7.10.2" evidence="4"/>
<dbReference type="EMBL" id="FWFO01000010">
    <property type="protein sequence ID" value="SLN74421.1"/>
    <property type="molecule type" value="Genomic_DNA"/>
</dbReference>
<evidence type="ECO:0000256" key="6">
    <source>
        <dbReference type="ARBA" id="ARBA00022519"/>
    </source>
</evidence>
<comment type="subcellular location">
    <subcellularLocation>
        <location evidence="1">Cell inner membrane</location>
        <topology evidence="1">Multi-pass membrane protein</topology>
    </subcellularLocation>
</comment>
<evidence type="ECO:0000256" key="3">
    <source>
        <dbReference type="ARBA" id="ARBA00008883"/>
    </source>
</evidence>
<evidence type="ECO:0000259" key="19">
    <source>
        <dbReference type="Pfam" id="PF13614"/>
    </source>
</evidence>
<dbReference type="Gene3D" id="3.40.50.300">
    <property type="entry name" value="P-loop containing nucleotide triphosphate hydrolases"/>
    <property type="match status" value="1"/>
</dbReference>
<feature type="coiled-coil region" evidence="16">
    <location>
        <begin position="224"/>
        <end position="291"/>
    </location>
</feature>
<evidence type="ECO:0000313" key="21">
    <source>
        <dbReference type="EMBL" id="SLN74421.1"/>
    </source>
</evidence>
<protein>
    <recommendedName>
        <fullName evidence="4">non-specific protein-tyrosine kinase</fullName>
        <ecNumber evidence="4">2.7.10.2</ecNumber>
    </recommendedName>
</protein>
<evidence type="ECO:0000256" key="10">
    <source>
        <dbReference type="ARBA" id="ARBA00022777"/>
    </source>
</evidence>
<evidence type="ECO:0000256" key="14">
    <source>
        <dbReference type="ARBA" id="ARBA00023137"/>
    </source>
</evidence>
<dbReference type="GO" id="GO:0005524">
    <property type="term" value="F:ATP binding"/>
    <property type="evidence" value="ECO:0007669"/>
    <property type="project" value="UniProtKB-KW"/>
</dbReference>
<dbReference type="InterPro" id="IPR025669">
    <property type="entry name" value="AAA_dom"/>
</dbReference>
<evidence type="ECO:0000313" key="22">
    <source>
        <dbReference type="Proteomes" id="UP000193077"/>
    </source>
</evidence>
<evidence type="ECO:0000256" key="4">
    <source>
        <dbReference type="ARBA" id="ARBA00011903"/>
    </source>
</evidence>
<keyword evidence="9" id="KW-0547">Nucleotide-binding</keyword>
<feature type="transmembrane region" description="Helical" evidence="17">
    <location>
        <begin position="40"/>
        <end position="57"/>
    </location>
</feature>
<dbReference type="InterPro" id="IPR032807">
    <property type="entry name" value="GNVR"/>
</dbReference>
<keyword evidence="14" id="KW-0829">Tyrosine-protein kinase</keyword>
<dbReference type="InterPro" id="IPR050445">
    <property type="entry name" value="Bact_polysacc_biosynth/exp"/>
</dbReference>
<dbReference type="GO" id="GO:0005886">
    <property type="term" value="C:plasma membrane"/>
    <property type="evidence" value="ECO:0007669"/>
    <property type="project" value="UniProtKB-SubCell"/>
</dbReference>
<evidence type="ECO:0000256" key="17">
    <source>
        <dbReference type="SAM" id="Phobius"/>
    </source>
</evidence>
<keyword evidence="8 17" id="KW-0812">Transmembrane</keyword>
<keyword evidence="12 17" id="KW-1133">Transmembrane helix</keyword>
<dbReference type="Pfam" id="PF02706">
    <property type="entry name" value="Wzz"/>
    <property type="match status" value="1"/>
</dbReference>
<dbReference type="OrthoDB" id="230260at2"/>
<keyword evidence="7 21" id="KW-0808">Transferase</keyword>
<evidence type="ECO:0000256" key="15">
    <source>
        <dbReference type="ARBA" id="ARBA00051245"/>
    </source>
</evidence>
<keyword evidence="5" id="KW-1003">Cell membrane</keyword>
<proteinExistence type="inferred from homology"/>
<keyword evidence="16" id="KW-0175">Coiled coil</keyword>
<keyword evidence="22" id="KW-1185">Reference proteome</keyword>
<dbReference type="CDD" id="cd05387">
    <property type="entry name" value="BY-kinase"/>
    <property type="match status" value="1"/>
</dbReference>
<evidence type="ECO:0000256" key="13">
    <source>
        <dbReference type="ARBA" id="ARBA00023136"/>
    </source>
</evidence>
<name>A0A1Y5U1D9_9RHOB</name>
<comment type="catalytic activity">
    <reaction evidence="15">
        <text>L-tyrosyl-[protein] + ATP = O-phospho-L-tyrosyl-[protein] + ADP + H(+)</text>
        <dbReference type="Rhea" id="RHEA:10596"/>
        <dbReference type="Rhea" id="RHEA-COMP:10136"/>
        <dbReference type="Rhea" id="RHEA-COMP:20101"/>
        <dbReference type="ChEBI" id="CHEBI:15378"/>
        <dbReference type="ChEBI" id="CHEBI:30616"/>
        <dbReference type="ChEBI" id="CHEBI:46858"/>
        <dbReference type="ChEBI" id="CHEBI:61978"/>
        <dbReference type="ChEBI" id="CHEBI:456216"/>
        <dbReference type="EC" id="2.7.10.2"/>
    </reaction>
</comment>
<accession>A0A1Y5U1D9</accession>
<evidence type="ECO:0000256" key="2">
    <source>
        <dbReference type="ARBA" id="ARBA00007316"/>
    </source>
</evidence>
<dbReference type="InterPro" id="IPR027417">
    <property type="entry name" value="P-loop_NTPase"/>
</dbReference>
<evidence type="ECO:0000256" key="7">
    <source>
        <dbReference type="ARBA" id="ARBA00022679"/>
    </source>
</evidence>